<dbReference type="PANTHER" id="PTHR47074:SF11">
    <property type="entry name" value="REVERSE TRANSCRIPTASE-LIKE PROTEIN"/>
    <property type="match status" value="1"/>
</dbReference>
<dbReference type="AlphaFoldDB" id="A0A2Z6M585"/>
<dbReference type="EMBL" id="DF973307">
    <property type="protein sequence ID" value="GAU25273.1"/>
    <property type="molecule type" value="Genomic_DNA"/>
</dbReference>
<dbReference type="PANTHER" id="PTHR47074">
    <property type="entry name" value="BNAC02G40300D PROTEIN"/>
    <property type="match status" value="1"/>
</dbReference>
<evidence type="ECO:0000313" key="2">
    <source>
        <dbReference type="EMBL" id="GAU25273.1"/>
    </source>
</evidence>
<evidence type="ECO:0000313" key="3">
    <source>
        <dbReference type="Proteomes" id="UP000242715"/>
    </source>
</evidence>
<proteinExistence type="predicted"/>
<dbReference type="OrthoDB" id="1436788at2759"/>
<dbReference type="GO" id="GO:0004523">
    <property type="term" value="F:RNA-DNA hybrid ribonuclease activity"/>
    <property type="evidence" value="ECO:0007669"/>
    <property type="project" value="InterPro"/>
</dbReference>
<dbReference type="InterPro" id="IPR052929">
    <property type="entry name" value="RNase_H-like_EbsB-rel"/>
</dbReference>
<feature type="domain" description="RNase H type-1" evidence="1">
    <location>
        <begin position="64"/>
        <end position="128"/>
    </location>
</feature>
<dbReference type="Pfam" id="PF13456">
    <property type="entry name" value="RVT_3"/>
    <property type="match status" value="1"/>
</dbReference>
<dbReference type="GO" id="GO:0003676">
    <property type="term" value="F:nucleic acid binding"/>
    <property type="evidence" value="ECO:0007669"/>
    <property type="project" value="InterPro"/>
</dbReference>
<protein>
    <recommendedName>
        <fullName evidence="1">RNase H type-1 domain-containing protein</fullName>
    </recommendedName>
</protein>
<name>A0A2Z6M585_TRISU</name>
<reference evidence="3" key="1">
    <citation type="journal article" date="2017" name="Front. Plant Sci.">
        <title>Climate Clever Clovers: New Paradigm to Reduce the Environmental Footprint of Ruminants by Breeding Low Methanogenic Forages Utilizing Haplotype Variation.</title>
        <authorList>
            <person name="Kaur P."/>
            <person name="Appels R."/>
            <person name="Bayer P.E."/>
            <person name="Keeble-Gagnere G."/>
            <person name="Wang J."/>
            <person name="Hirakawa H."/>
            <person name="Shirasawa K."/>
            <person name="Vercoe P."/>
            <person name="Stefanova K."/>
            <person name="Durmic Z."/>
            <person name="Nichols P."/>
            <person name="Revell C."/>
            <person name="Isobe S.N."/>
            <person name="Edwards D."/>
            <person name="Erskine W."/>
        </authorList>
    </citation>
    <scope>NUCLEOTIDE SEQUENCE [LARGE SCALE GENOMIC DNA]</scope>
    <source>
        <strain evidence="3">cv. Daliak</strain>
    </source>
</reference>
<gene>
    <name evidence="2" type="ORF">TSUD_17860</name>
</gene>
<dbReference type="InterPro" id="IPR002156">
    <property type="entry name" value="RNaseH_domain"/>
</dbReference>
<evidence type="ECO:0000259" key="1">
    <source>
        <dbReference type="Pfam" id="PF13456"/>
    </source>
</evidence>
<accession>A0A2Z6M585</accession>
<dbReference type="Proteomes" id="UP000242715">
    <property type="component" value="Unassembled WGS sequence"/>
</dbReference>
<sequence>MWDFFNNNNNASAQQVGIQAMHLWNEWPMAQGVLDVQYGQDQQLVADRDAIQWQVPRFGVVNCNVDASFYDMEGATGRGWCVRDHRSRFLIAGTNTMQARLHTLEGEAMAIKEAMDEMSQRGFSHVIF</sequence>
<keyword evidence="3" id="KW-1185">Reference proteome</keyword>
<organism evidence="2 3">
    <name type="scientific">Trifolium subterraneum</name>
    <name type="common">Subterranean clover</name>
    <dbReference type="NCBI Taxonomy" id="3900"/>
    <lineage>
        <taxon>Eukaryota</taxon>
        <taxon>Viridiplantae</taxon>
        <taxon>Streptophyta</taxon>
        <taxon>Embryophyta</taxon>
        <taxon>Tracheophyta</taxon>
        <taxon>Spermatophyta</taxon>
        <taxon>Magnoliopsida</taxon>
        <taxon>eudicotyledons</taxon>
        <taxon>Gunneridae</taxon>
        <taxon>Pentapetalae</taxon>
        <taxon>rosids</taxon>
        <taxon>fabids</taxon>
        <taxon>Fabales</taxon>
        <taxon>Fabaceae</taxon>
        <taxon>Papilionoideae</taxon>
        <taxon>50 kb inversion clade</taxon>
        <taxon>NPAAA clade</taxon>
        <taxon>Hologalegina</taxon>
        <taxon>IRL clade</taxon>
        <taxon>Trifolieae</taxon>
        <taxon>Trifolium</taxon>
    </lineage>
</organism>